<protein>
    <submittedName>
        <fullName evidence="3">Uncharacterized protein</fullName>
    </submittedName>
</protein>
<name>A0A0V0RKI0_9BILA</name>
<comment type="caution">
    <text evidence="3">The sequence shown here is derived from an EMBL/GenBank/DDBJ whole genome shotgun (WGS) entry which is preliminary data.</text>
</comment>
<dbReference type="Proteomes" id="UP000054630">
    <property type="component" value="Unassembled WGS sequence"/>
</dbReference>
<evidence type="ECO:0000313" key="4">
    <source>
        <dbReference type="Proteomes" id="UP000054630"/>
    </source>
</evidence>
<evidence type="ECO:0000256" key="1">
    <source>
        <dbReference type="SAM" id="MobiDB-lite"/>
    </source>
</evidence>
<feature type="region of interest" description="Disordered" evidence="1">
    <location>
        <begin position="195"/>
        <end position="235"/>
    </location>
</feature>
<accession>A0A0V0RKI0</accession>
<keyword evidence="2" id="KW-1133">Transmembrane helix</keyword>
<keyword evidence="4" id="KW-1185">Reference proteome</keyword>
<keyword evidence="2" id="KW-0472">Membrane</keyword>
<evidence type="ECO:0000256" key="2">
    <source>
        <dbReference type="SAM" id="Phobius"/>
    </source>
</evidence>
<evidence type="ECO:0000313" key="3">
    <source>
        <dbReference type="EMBL" id="KRX14903.1"/>
    </source>
</evidence>
<proteinExistence type="predicted"/>
<organism evidence="3 4">
    <name type="scientific">Trichinella nelsoni</name>
    <dbReference type="NCBI Taxonomy" id="6336"/>
    <lineage>
        <taxon>Eukaryota</taxon>
        <taxon>Metazoa</taxon>
        <taxon>Ecdysozoa</taxon>
        <taxon>Nematoda</taxon>
        <taxon>Enoplea</taxon>
        <taxon>Dorylaimia</taxon>
        <taxon>Trichinellida</taxon>
        <taxon>Trichinellidae</taxon>
        <taxon>Trichinella</taxon>
    </lineage>
</organism>
<gene>
    <name evidence="3" type="ORF">T07_9882</name>
</gene>
<reference evidence="3 4" key="1">
    <citation type="submission" date="2015-01" db="EMBL/GenBank/DDBJ databases">
        <title>Evolution of Trichinella species and genotypes.</title>
        <authorList>
            <person name="Korhonen P.K."/>
            <person name="Edoardo P."/>
            <person name="Giuseppe L.R."/>
            <person name="Gasser R.B."/>
        </authorList>
    </citation>
    <scope>NUCLEOTIDE SEQUENCE [LARGE SCALE GENOMIC DNA]</scope>
    <source>
        <strain evidence="3">ISS37</strain>
    </source>
</reference>
<feature type="compositionally biased region" description="Polar residues" evidence="1">
    <location>
        <begin position="195"/>
        <end position="207"/>
    </location>
</feature>
<feature type="transmembrane region" description="Helical" evidence="2">
    <location>
        <begin position="160"/>
        <end position="182"/>
    </location>
</feature>
<dbReference type="AlphaFoldDB" id="A0A0V0RKI0"/>
<dbReference type="EMBL" id="JYDL01000146">
    <property type="protein sequence ID" value="KRX14903.1"/>
    <property type="molecule type" value="Genomic_DNA"/>
</dbReference>
<feature type="compositionally biased region" description="Acidic residues" evidence="1">
    <location>
        <begin position="214"/>
        <end position="235"/>
    </location>
</feature>
<keyword evidence="2" id="KW-0812">Transmembrane</keyword>
<dbReference type="OrthoDB" id="5920320at2759"/>
<sequence length="340" mass="37866">MTTGTRNELLPDVLDAFSSTSHPWKNIAIGKAERNYNQKAGISIDPLYFGSMIGNTVVHQLLICTFCCPLLTLVHVQCAAKLEADWSQLNPSSLTIVSVELFSVLSSSSSTASPCPNIGAIPLREGVVGELLESQLPLWTWSLASVLTNIYVGPRKVRKIIFGIFFLMIVFVVSYALMWMIIYNHIRRLFIGSTTPQPNHSKSNPAGQQKAEEENYDNDNDDDDDDDDEEEEEEYEKVMNMINNRHFHNQPIKLENENPNLLSSIPIPTLSEDYHQASSSCYSSSSLSISDSNEEILHGDGADDVQHIPNLLQKAKNNTCSTATINFSQSHSSPSLMYSY</sequence>